<evidence type="ECO:0000256" key="9">
    <source>
        <dbReference type="ARBA" id="ARBA00023136"/>
    </source>
</evidence>
<evidence type="ECO:0000259" key="15">
    <source>
        <dbReference type="PROSITE" id="PS50268"/>
    </source>
</evidence>
<protein>
    <submittedName>
        <fullName evidence="17">Protocadherin beta-18 isoform X1</fullName>
    </submittedName>
</protein>
<dbReference type="InterPro" id="IPR015919">
    <property type="entry name" value="Cadherin-like_sf"/>
</dbReference>
<keyword evidence="16" id="KW-1185">Reference proteome</keyword>
<dbReference type="FunFam" id="2.60.40.60:FF:000002">
    <property type="entry name" value="Protocadherin alpha 2"/>
    <property type="match status" value="1"/>
</dbReference>
<feature type="signal peptide" evidence="14">
    <location>
        <begin position="1"/>
        <end position="17"/>
    </location>
</feature>
<keyword evidence="5" id="KW-0677">Repeat</keyword>
<dbReference type="SMART" id="SM00112">
    <property type="entry name" value="CA"/>
    <property type="match status" value="6"/>
</dbReference>
<feature type="domain" description="Cadherin" evidence="15">
    <location>
        <begin position="142"/>
        <end position="243"/>
    </location>
</feature>
<keyword evidence="2" id="KW-1003">Cell membrane</keyword>
<reference evidence="17" key="1">
    <citation type="submission" date="2025-08" db="UniProtKB">
        <authorList>
            <consortium name="RefSeq"/>
        </authorList>
    </citation>
    <scope>IDENTIFICATION</scope>
</reference>
<sequence length="931" mass="104482">MSITLFLLVIMLNTSVCIDITYHVKEGQNPNTLVGNIASDAHLYNSFNAEDLNRITFSRLHESLSGNAPMFKVGKNGMMYTSQTLDAESLCKYNTECFKIVEVAVRHKESFVKVIEVKVIIDDVNDHQPEFISKDVYIQFYETDSSGTTKSIPNAIDNDVGFLNSQITYQLKKDINDPFTLSVIKKIDGTRKLRIVLEKKLDREINSTYTLQVIAKDGGSPSHQGILTIHVSVTDENDNQPVFSKNVYNVSINNRQDIYTPIVTVYATDLDSGENGKVSYYFSSKTSDFAKTLFYLNETSGKIFLARNFPSIKRKTFKLFIDAIDKGSPPLSSTAMVLVNIINRENNAPILDVKFVSEPIGNITTISEGVKTNSFIAYVKVSDNDVNQNGEVVCDLNHDKLQLQKLGRKKYKVVLKNPVDRESESYIDFMISCQDKGSPPLRTERKFNIQVTDVNDVQPQFTKDTFKFLTYENEKSNFPVGFINASDPDLGAGGQLSYFLLSKGIHNLPFEISNFGFISTSESLDREQRDVYKFQVLIRDNGIPSLNNTANIIVEVMDKNDNAPYFTFPSVNPFSLDVHYQPQSNNEVTVLRASDRDSHVNAFLKYEIEGGNNKQLFTINPYTGVISYSRTVYQNDAGSYDLQLIVKDSGTPVLSAKTILSVALTVSNTTSKMFTSVDIKSDHKIHINLVVIIVVAAVIISVAIVISMAVCMIHKNNQRNSRFNGGLNNPNKLFDERIQYDVPVAMVTEHGNSRHSQANLLKREPESEYKSVHSLKGLSSVKHTYTMAQRSHQEAAVTSGVSKEHELMLIPTDHFNKISTMSSDSDSGHGWSERNTVHYETLPGFKHCQEDQQQHKSRSSLPWTTHKPKDISTKPSCQAIVDQKIVCNDVIDLKSLRIKTANLPEPWNLPIKNSFSSFPKPLPSVPKVPKP</sequence>
<evidence type="ECO:0000256" key="10">
    <source>
        <dbReference type="ARBA" id="ARBA00023180"/>
    </source>
</evidence>
<feature type="region of interest" description="Disordered" evidence="12">
    <location>
        <begin position="849"/>
        <end position="870"/>
    </location>
</feature>
<evidence type="ECO:0000256" key="4">
    <source>
        <dbReference type="ARBA" id="ARBA00022729"/>
    </source>
</evidence>
<keyword evidence="10" id="KW-0325">Glycoprotein</keyword>
<dbReference type="Pfam" id="PF00028">
    <property type="entry name" value="Cadherin"/>
    <property type="match status" value="5"/>
</dbReference>
<keyword evidence="9 13" id="KW-0472">Membrane</keyword>
<feature type="domain" description="Cadherin" evidence="15">
    <location>
        <begin position="358"/>
        <end position="461"/>
    </location>
</feature>
<dbReference type="SUPFAM" id="SSF49313">
    <property type="entry name" value="Cadherin-like"/>
    <property type="match status" value="5"/>
</dbReference>
<dbReference type="CDD" id="cd11304">
    <property type="entry name" value="Cadherin_repeat"/>
    <property type="match status" value="5"/>
</dbReference>
<dbReference type="PRINTS" id="PR00205">
    <property type="entry name" value="CADHERIN"/>
</dbReference>
<dbReference type="PROSITE" id="PS50268">
    <property type="entry name" value="CADHERIN_2"/>
    <property type="match status" value="6"/>
</dbReference>
<feature type="domain" description="Cadherin" evidence="15">
    <location>
        <begin position="244"/>
        <end position="351"/>
    </location>
</feature>
<gene>
    <name evidence="17" type="primary">LOC115219540</name>
</gene>
<dbReference type="PANTHER" id="PTHR24028:SF146">
    <property type="entry name" value="CADHERIN 96CB, ISOFORM D-RELATED"/>
    <property type="match status" value="1"/>
</dbReference>
<evidence type="ECO:0000256" key="7">
    <source>
        <dbReference type="ARBA" id="ARBA00022889"/>
    </source>
</evidence>
<feature type="chain" id="PRO_5028118149" evidence="14">
    <location>
        <begin position="18"/>
        <end position="931"/>
    </location>
</feature>
<keyword evidence="7" id="KW-0130">Cell adhesion</keyword>
<evidence type="ECO:0000256" key="5">
    <source>
        <dbReference type="ARBA" id="ARBA00022737"/>
    </source>
</evidence>
<feature type="transmembrane region" description="Helical" evidence="13">
    <location>
        <begin position="689"/>
        <end position="713"/>
    </location>
</feature>
<dbReference type="KEGG" id="osn:115219540"/>
<dbReference type="InterPro" id="IPR050174">
    <property type="entry name" value="Protocadherin/Cadherin-CA"/>
</dbReference>
<dbReference type="FunFam" id="2.60.40.60:FF:000007">
    <property type="entry name" value="Protocadherin alpha 2"/>
    <property type="match status" value="1"/>
</dbReference>
<evidence type="ECO:0000256" key="8">
    <source>
        <dbReference type="ARBA" id="ARBA00022989"/>
    </source>
</evidence>
<evidence type="ECO:0000256" key="2">
    <source>
        <dbReference type="ARBA" id="ARBA00022475"/>
    </source>
</evidence>
<dbReference type="InterPro" id="IPR002126">
    <property type="entry name" value="Cadherin-like_dom"/>
</dbReference>
<evidence type="ECO:0000256" key="13">
    <source>
        <dbReference type="SAM" id="Phobius"/>
    </source>
</evidence>
<evidence type="ECO:0000313" key="17">
    <source>
        <dbReference type="RefSeq" id="XP_029645598.1"/>
    </source>
</evidence>
<feature type="domain" description="Cadherin" evidence="15">
    <location>
        <begin position="570"/>
        <end position="674"/>
    </location>
</feature>
<dbReference type="InterPro" id="IPR020894">
    <property type="entry name" value="Cadherin_CS"/>
</dbReference>
<keyword evidence="8 13" id="KW-1133">Transmembrane helix</keyword>
<evidence type="ECO:0000313" key="16">
    <source>
        <dbReference type="Proteomes" id="UP000515154"/>
    </source>
</evidence>
<dbReference type="GO" id="GO:0007156">
    <property type="term" value="P:homophilic cell adhesion via plasma membrane adhesion molecules"/>
    <property type="evidence" value="ECO:0007669"/>
    <property type="project" value="InterPro"/>
</dbReference>
<evidence type="ECO:0000256" key="11">
    <source>
        <dbReference type="PROSITE-ProRule" id="PRU00043"/>
    </source>
</evidence>
<name>A0A6P7T453_9MOLL</name>
<dbReference type="RefSeq" id="XP_029645598.1">
    <property type="nucleotide sequence ID" value="XM_029789738.2"/>
</dbReference>
<feature type="domain" description="Cadherin" evidence="15">
    <location>
        <begin position="24"/>
        <end position="131"/>
    </location>
</feature>
<evidence type="ECO:0000256" key="1">
    <source>
        <dbReference type="ARBA" id="ARBA00004251"/>
    </source>
</evidence>
<dbReference type="FunFam" id="2.60.40.60:FF:000015">
    <property type="entry name" value="FAT atypical cadherin 1"/>
    <property type="match status" value="1"/>
</dbReference>
<dbReference type="PANTHER" id="PTHR24028">
    <property type="entry name" value="CADHERIN-87A"/>
    <property type="match status" value="1"/>
</dbReference>
<evidence type="ECO:0000256" key="3">
    <source>
        <dbReference type="ARBA" id="ARBA00022692"/>
    </source>
</evidence>
<dbReference type="FunFam" id="2.60.40.60:FF:000004">
    <property type="entry name" value="Protocadherin 1 gamma 2"/>
    <property type="match status" value="1"/>
</dbReference>
<dbReference type="Gene3D" id="2.60.40.60">
    <property type="entry name" value="Cadherins"/>
    <property type="match status" value="6"/>
</dbReference>
<evidence type="ECO:0000256" key="6">
    <source>
        <dbReference type="ARBA" id="ARBA00022837"/>
    </source>
</evidence>
<dbReference type="AlphaFoldDB" id="A0A6P7T453"/>
<accession>A0A6P7T453</accession>
<proteinExistence type="predicted"/>
<evidence type="ECO:0000256" key="14">
    <source>
        <dbReference type="SAM" id="SignalP"/>
    </source>
</evidence>
<keyword evidence="3 13" id="KW-0812">Transmembrane</keyword>
<dbReference type="GO" id="GO:0005886">
    <property type="term" value="C:plasma membrane"/>
    <property type="evidence" value="ECO:0007669"/>
    <property type="project" value="UniProtKB-SubCell"/>
</dbReference>
<evidence type="ECO:0000256" key="12">
    <source>
        <dbReference type="SAM" id="MobiDB-lite"/>
    </source>
</evidence>
<organism evidence="16 17">
    <name type="scientific">Octopus sinensis</name>
    <name type="common">East Asian common octopus</name>
    <dbReference type="NCBI Taxonomy" id="2607531"/>
    <lineage>
        <taxon>Eukaryota</taxon>
        <taxon>Metazoa</taxon>
        <taxon>Spiralia</taxon>
        <taxon>Lophotrochozoa</taxon>
        <taxon>Mollusca</taxon>
        <taxon>Cephalopoda</taxon>
        <taxon>Coleoidea</taxon>
        <taxon>Octopodiformes</taxon>
        <taxon>Octopoda</taxon>
        <taxon>Incirrata</taxon>
        <taxon>Octopodidae</taxon>
        <taxon>Octopus</taxon>
    </lineage>
</organism>
<dbReference type="Proteomes" id="UP000515154">
    <property type="component" value="Linkage group LG14"/>
</dbReference>
<comment type="subcellular location">
    <subcellularLocation>
        <location evidence="1">Cell membrane</location>
        <topology evidence="1">Single-pass type I membrane protein</topology>
    </subcellularLocation>
</comment>
<keyword evidence="4 14" id="KW-0732">Signal</keyword>
<dbReference type="PROSITE" id="PS00232">
    <property type="entry name" value="CADHERIN_1"/>
    <property type="match status" value="2"/>
</dbReference>
<keyword evidence="6 11" id="KW-0106">Calcium</keyword>
<dbReference type="GO" id="GO:0005509">
    <property type="term" value="F:calcium ion binding"/>
    <property type="evidence" value="ECO:0007669"/>
    <property type="project" value="UniProtKB-UniRule"/>
</dbReference>
<feature type="domain" description="Cadherin" evidence="15">
    <location>
        <begin position="462"/>
        <end position="566"/>
    </location>
</feature>